<sequence length="212" mass="24546">MSLETGYIMKTRIKPSQVSTLEKKRRDRQPGNLTSANHSRRRIAGIFPPPVAFPLRRMNYLTGRSNFKVQTEWFSCLAHCNCAQRLRSGKVERNTVLSKHLILSRPSKLQEGRVTITINGNRDEISHTLNSGERTQKPSRYYRGYVAMPRDYGVVQTSTWRFVGETQETNCNIYPHYHWLHDSISCLTGTKKDVQGIIDSVNHHCFQRLLRN</sequence>
<dbReference type="Proteomes" id="UP000244073">
    <property type="component" value="Unassembled WGS sequence"/>
</dbReference>
<name>A0A2T5M669_9EURO</name>
<evidence type="ECO:0000313" key="2">
    <source>
        <dbReference type="EMBL" id="PTU23996.1"/>
    </source>
</evidence>
<accession>A0A2T5M669</accession>
<dbReference type="AlphaFoldDB" id="A0A2T5M669"/>
<protein>
    <submittedName>
        <fullName evidence="2">Uncharacterized protein</fullName>
    </submittedName>
</protein>
<reference evidence="2 3" key="1">
    <citation type="journal article" date="2018" name="Proc. Natl. Acad. Sci. U.S.A.">
        <title>Linking secondary metabolites to gene clusters through genome sequencing of six diverse Aspergillus species.</title>
        <authorList>
            <person name="Kaerboelling I."/>
            <person name="Vesth T.C."/>
            <person name="Frisvad J.C."/>
            <person name="Nybo J.L."/>
            <person name="Theobald S."/>
            <person name="Kuo A."/>
            <person name="Bowyer P."/>
            <person name="Matsuda Y."/>
            <person name="Mondo S."/>
            <person name="Lyhne E.K."/>
            <person name="Kogle M.E."/>
            <person name="Clum A."/>
            <person name="Lipzen A."/>
            <person name="Salamov A."/>
            <person name="Ngan C.Y."/>
            <person name="Daum C."/>
            <person name="Chiniquy J."/>
            <person name="Barry K."/>
            <person name="LaButti K."/>
            <person name="Haridas S."/>
            <person name="Simmons B.A."/>
            <person name="Magnuson J.K."/>
            <person name="Mortensen U.H."/>
            <person name="Larsen T.O."/>
            <person name="Grigoriev I.V."/>
            <person name="Baker S.E."/>
            <person name="Andersen M.R."/>
        </authorList>
    </citation>
    <scope>NUCLEOTIDE SEQUENCE [LARGE SCALE GENOMIC DNA]</scope>
    <source>
        <strain evidence="2 3">IBT 24754</strain>
    </source>
</reference>
<dbReference type="VEuPathDB" id="FungiDB:P175DRAFT_015623"/>
<comment type="caution">
    <text evidence="2">The sequence shown here is derived from an EMBL/GenBank/DDBJ whole genome shotgun (WGS) entry which is preliminary data.</text>
</comment>
<gene>
    <name evidence="2" type="ORF">P175DRAFT_015623</name>
</gene>
<organism evidence="2 3">
    <name type="scientific">Aspergillus ochraceoroseus IBT 24754</name>
    <dbReference type="NCBI Taxonomy" id="1392256"/>
    <lineage>
        <taxon>Eukaryota</taxon>
        <taxon>Fungi</taxon>
        <taxon>Dikarya</taxon>
        <taxon>Ascomycota</taxon>
        <taxon>Pezizomycotina</taxon>
        <taxon>Eurotiomycetes</taxon>
        <taxon>Eurotiomycetidae</taxon>
        <taxon>Eurotiales</taxon>
        <taxon>Aspergillaceae</taxon>
        <taxon>Aspergillus</taxon>
        <taxon>Aspergillus subgen. Nidulantes</taxon>
    </lineage>
</organism>
<evidence type="ECO:0000313" key="3">
    <source>
        <dbReference type="Proteomes" id="UP000244073"/>
    </source>
</evidence>
<feature type="region of interest" description="Disordered" evidence="1">
    <location>
        <begin position="16"/>
        <end position="39"/>
    </location>
</feature>
<proteinExistence type="predicted"/>
<dbReference type="GeneID" id="63809345"/>
<dbReference type="RefSeq" id="XP_040755388.1">
    <property type="nucleotide sequence ID" value="XM_040892463.1"/>
</dbReference>
<evidence type="ECO:0000256" key="1">
    <source>
        <dbReference type="SAM" id="MobiDB-lite"/>
    </source>
</evidence>
<dbReference type="EMBL" id="MSFN02000001">
    <property type="protein sequence ID" value="PTU23996.1"/>
    <property type="molecule type" value="Genomic_DNA"/>
</dbReference>